<sequence length="441" mass="52302">MCEEVYNLDGENPHKLNLYKIPGNIQQIFKTMGNTGDQGYVRLVFIIFRMLCQQRLIDLVKFNTFTLYQATFYDINGNIIDNQELWFKYNLSKIWIRLLCRHNKAVQISTLDMLIHFAILFSKTISCKLKNASVGSGNFELTMNKKKMLYIIYLVLVAFPIINNERKLFVWQVLIDLHISFQQYFQKNTFEDLSFENQFLLIQYYIKSFVTLHIEISPHDDVILNRFFERIITYPSLKLHYNFLACQFFFKFSIVTTNRETYRANDLIKIKKFINDLIIALSNGQYISKLKRDGQLFLYENLKNVNLSMIENKFISLLFNKCFSQTVGSIQCPEAIDTPHDEHETCRKRFKSILISFNKSNYLSKKNANLHLSSIEMHDENVCQIPPETDKSGFLNVLYTVKKKPLTFQQLFRLFIMVFEMRFIYDDIKSYILGLDLTHRY</sequence>
<dbReference type="AlphaFoldDB" id="A0A0C2MWE8"/>
<proteinExistence type="predicted"/>
<dbReference type="Proteomes" id="UP000031668">
    <property type="component" value="Unassembled WGS sequence"/>
</dbReference>
<keyword evidence="2" id="KW-1185">Reference proteome</keyword>
<reference evidence="1 2" key="1">
    <citation type="journal article" date="2014" name="Genome Biol. Evol.">
        <title>The genome of the myxosporean Thelohanellus kitauei shows adaptations to nutrient acquisition within its fish host.</title>
        <authorList>
            <person name="Yang Y."/>
            <person name="Xiong J."/>
            <person name="Zhou Z."/>
            <person name="Huo F."/>
            <person name="Miao W."/>
            <person name="Ran C."/>
            <person name="Liu Y."/>
            <person name="Zhang J."/>
            <person name="Feng J."/>
            <person name="Wang M."/>
            <person name="Wang M."/>
            <person name="Wang L."/>
            <person name="Yao B."/>
        </authorList>
    </citation>
    <scope>NUCLEOTIDE SEQUENCE [LARGE SCALE GENOMIC DNA]</scope>
    <source>
        <strain evidence="1">Wuqing</strain>
    </source>
</reference>
<dbReference type="EMBL" id="JWZT01003650">
    <property type="protein sequence ID" value="KII65947.1"/>
    <property type="molecule type" value="Genomic_DNA"/>
</dbReference>
<gene>
    <name evidence="1" type="ORF">RF11_09407</name>
</gene>
<organism evidence="1 2">
    <name type="scientific">Thelohanellus kitauei</name>
    <name type="common">Myxosporean</name>
    <dbReference type="NCBI Taxonomy" id="669202"/>
    <lineage>
        <taxon>Eukaryota</taxon>
        <taxon>Metazoa</taxon>
        <taxon>Cnidaria</taxon>
        <taxon>Myxozoa</taxon>
        <taxon>Myxosporea</taxon>
        <taxon>Bivalvulida</taxon>
        <taxon>Platysporina</taxon>
        <taxon>Myxobolidae</taxon>
        <taxon>Thelohanellus</taxon>
    </lineage>
</organism>
<evidence type="ECO:0000313" key="1">
    <source>
        <dbReference type="EMBL" id="KII65947.1"/>
    </source>
</evidence>
<comment type="caution">
    <text evidence="1">The sequence shown here is derived from an EMBL/GenBank/DDBJ whole genome shotgun (WGS) entry which is preliminary data.</text>
</comment>
<protein>
    <submittedName>
        <fullName evidence="1">Uncharacterized protein</fullName>
    </submittedName>
</protein>
<name>A0A0C2MWE8_THEKT</name>
<accession>A0A0C2MWE8</accession>
<evidence type="ECO:0000313" key="2">
    <source>
        <dbReference type="Proteomes" id="UP000031668"/>
    </source>
</evidence>